<evidence type="ECO:0000256" key="2">
    <source>
        <dbReference type="ARBA" id="ARBA00022908"/>
    </source>
</evidence>
<dbReference type="InterPro" id="IPR025166">
    <property type="entry name" value="Integrase_DNA_bind_dom"/>
</dbReference>
<dbReference type="InterPro" id="IPR038488">
    <property type="entry name" value="Integrase_DNA-bd_sf"/>
</dbReference>
<sequence>MAINDTLIRAAKPREKDWKLADEKGLYLLVTAKGSKLWRVKFRINGKEKKLSLGAYPEISLKEARRLRDEARTTLAEGADPARRKREEKVAAKLGAENSFAAIAEEYLDKRKKEGLAEATLTKSRWFLDHLRPSIGKLPIAEITPHEILLALRKVENAGKRETANRIRSFASRVFRYAIATARANADPAHALRGALAAPIVKHYAAITDAAELGQLLRSIDTYSGEPATLVALQLTPHVFQRPGEVRQMRWQELDLERAVWTIPESRMKQRRGDHAVPLSRQAVELIQRMQGLSSHSVYVFPSVRSKDRPMSENTITGALRRLGYGGSEMTAHGFRTTASSLLNESGKWNPDAIERALSHADKNAIRGTYNRSPYWKERVAMAQWWSDHLEALRSGATIRPFDRSGAA</sequence>
<dbReference type="InterPro" id="IPR010998">
    <property type="entry name" value="Integrase_recombinase_N"/>
</dbReference>
<evidence type="ECO:0000259" key="6">
    <source>
        <dbReference type="PROSITE" id="PS51898"/>
    </source>
</evidence>
<keyword evidence="3 5" id="KW-0238">DNA-binding</keyword>
<evidence type="ECO:0000256" key="1">
    <source>
        <dbReference type="ARBA" id="ARBA00008857"/>
    </source>
</evidence>
<keyword evidence="9" id="KW-1185">Reference proteome</keyword>
<dbReference type="Pfam" id="PF22022">
    <property type="entry name" value="Phage_int_M"/>
    <property type="match status" value="1"/>
</dbReference>
<dbReference type="PANTHER" id="PTHR30629">
    <property type="entry name" value="PROPHAGE INTEGRASE"/>
    <property type="match status" value="1"/>
</dbReference>
<gene>
    <name evidence="8" type="ORF">GRI91_06020</name>
</gene>
<dbReference type="InterPro" id="IPR013762">
    <property type="entry name" value="Integrase-like_cat_sf"/>
</dbReference>
<reference evidence="8 9" key="1">
    <citation type="submission" date="2019-12" db="EMBL/GenBank/DDBJ databases">
        <title>Genomic-based taxomic classification of the family Erythrobacteraceae.</title>
        <authorList>
            <person name="Xu L."/>
        </authorList>
    </citation>
    <scope>NUCLEOTIDE SEQUENCE [LARGE SCALE GENOMIC DNA]</scope>
    <source>
        <strain evidence="8 9">LMG 29518</strain>
    </source>
</reference>
<dbReference type="OrthoDB" id="7388552at2"/>
<dbReference type="InterPro" id="IPR011010">
    <property type="entry name" value="DNA_brk_join_enz"/>
</dbReference>
<comment type="similarity">
    <text evidence="1">Belongs to the 'phage' integrase family.</text>
</comment>
<comment type="caution">
    <text evidence="8">The sequence shown here is derived from an EMBL/GenBank/DDBJ whole genome shotgun (WGS) entry which is preliminary data.</text>
</comment>
<dbReference type="Gene3D" id="3.30.160.390">
    <property type="entry name" value="Integrase, DNA-binding domain"/>
    <property type="match status" value="1"/>
</dbReference>
<dbReference type="EMBL" id="WTYT01000002">
    <property type="protein sequence ID" value="MXO65304.1"/>
    <property type="molecule type" value="Genomic_DNA"/>
</dbReference>
<feature type="domain" description="Core-binding (CB)" evidence="7">
    <location>
        <begin position="98"/>
        <end position="179"/>
    </location>
</feature>
<dbReference type="InterPro" id="IPR044068">
    <property type="entry name" value="CB"/>
</dbReference>
<dbReference type="GO" id="GO:0006310">
    <property type="term" value="P:DNA recombination"/>
    <property type="evidence" value="ECO:0007669"/>
    <property type="project" value="UniProtKB-KW"/>
</dbReference>
<proteinExistence type="inferred from homology"/>
<dbReference type="InterPro" id="IPR050808">
    <property type="entry name" value="Phage_Integrase"/>
</dbReference>
<evidence type="ECO:0000313" key="8">
    <source>
        <dbReference type="EMBL" id="MXO65304.1"/>
    </source>
</evidence>
<dbReference type="Pfam" id="PF13356">
    <property type="entry name" value="Arm-DNA-bind_3"/>
    <property type="match status" value="1"/>
</dbReference>
<dbReference type="GO" id="GO:0003677">
    <property type="term" value="F:DNA binding"/>
    <property type="evidence" value="ECO:0007669"/>
    <property type="project" value="UniProtKB-UniRule"/>
</dbReference>
<dbReference type="Gene3D" id="1.10.150.130">
    <property type="match status" value="1"/>
</dbReference>
<evidence type="ECO:0000313" key="9">
    <source>
        <dbReference type="Proteomes" id="UP000438476"/>
    </source>
</evidence>
<organism evidence="8 9">
    <name type="scientific">Altericroceibacterium endophyticum</name>
    <dbReference type="NCBI Taxonomy" id="1808508"/>
    <lineage>
        <taxon>Bacteria</taxon>
        <taxon>Pseudomonadati</taxon>
        <taxon>Pseudomonadota</taxon>
        <taxon>Alphaproteobacteria</taxon>
        <taxon>Sphingomonadales</taxon>
        <taxon>Erythrobacteraceae</taxon>
        <taxon>Altericroceibacterium</taxon>
    </lineage>
</organism>
<evidence type="ECO:0000256" key="4">
    <source>
        <dbReference type="ARBA" id="ARBA00023172"/>
    </source>
</evidence>
<dbReference type="CDD" id="cd00801">
    <property type="entry name" value="INT_P4_C"/>
    <property type="match status" value="1"/>
</dbReference>
<dbReference type="AlphaFoldDB" id="A0A6I4T234"/>
<dbReference type="Gene3D" id="1.10.443.10">
    <property type="entry name" value="Intergrase catalytic core"/>
    <property type="match status" value="1"/>
</dbReference>
<feature type="domain" description="Tyr recombinase" evidence="6">
    <location>
        <begin position="202"/>
        <end position="383"/>
    </location>
</feature>
<dbReference type="SUPFAM" id="SSF56349">
    <property type="entry name" value="DNA breaking-rejoining enzymes"/>
    <property type="match status" value="1"/>
</dbReference>
<dbReference type="PANTHER" id="PTHR30629:SF2">
    <property type="entry name" value="PROPHAGE INTEGRASE INTS-RELATED"/>
    <property type="match status" value="1"/>
</dbReference>
<protein>
    <submittedName>
        <fullName evidence="8">Tyrosine-type recombinase/integrase</fullName>
    </submittedName>
</protein>
<dbReference type="Proteomes" id="UP000438476">
    <property type="component" value="Unassembled WGS sequence"/>
</dbReference>
<dbReference type="Pfam" id="PF00589">
    <property type="entry name" value="Phage_integrase"/>
    <property type="match status" value="1"/>
</dbReference>
<dbReference type="PROSITE" id="PS51900">
    <property type="entry name" value="CB"/>
    <property type="match status" value="1"/>
</dbReference>
<dbReference type="PROSITE" id="PS51898">
    <property type="entry name" value="TYR_RECOMBINASE"/>
    <property type="match status" value="1"/>
</dbReference>
<accession>A0A6I4T234</accession>
<dbReference type="InterPro" id="IPR053876">
    <property type="entry name" value="Phage_int_M"/>
</dbReference>
<dbReference type="GO" id="GO:0015074">
    <property type="term" value="P:DNA integration"/>
    <property type="evidence" value="ECO:0007669"/>
    <property type="project" value="UniProtKB-KW"/>
</dbReference>
<evidence type="ECO:0000259" key="7">
    <source>
        <dbReference type="PROSITE" id="PS51900"/>
    </source>
</evidence>
<name>A0A6I4T234_9SPHN</name>
<keyword evidence="2" id="KW-0229">DNA integration</keyword>
<keyword evidence="4" id="KW-0233">DNA recombination</keyword>
<dbReference type="InterPro" id="IPR002104">
    <property type="entry name" value="Integrase_catalytic"/>
</dbReference>
<evidence type="ECO:0000256" key="5">
    <source>
        <dbReference type="PROSITE-ProRule" id="PRU01248"/>
    </source>
</evidence>
<evidence type="ECO:0000256" key="3">
    <source>
        <dbReference type="ARBA" id="ARBA00023125"/>
    </source>
</evidence>
<dbReference type="RefSeq" id="WP_160735714.1">
    <property type="nucleotide sequence ID" value="NZ_WTYT01000002.1"/>
</dbReference>